<evidence type="ECO:0000313" key="3">
    <source>
        <dbReference type="Proteomes" id="UP000024635"/>
    </source>
</evidence>
<dbReference type="AlphaFoldDB" id="A0A016SG22"/>
<reference evidence="3" key="1">
    <citation type="journal article" date="2015" name="Nat. Genet.">
        <title>The genome and transcriptome of the zoonotic hookworm Ancylostoma ceylanicum identify infection-specific gene families.</title>
        <authorList>
            <person name="Schwarz E.M."/>
            <person name="Hu Y."/>
            <person name="Antoshechkin I."/>
            <person name="Miller M.M."/>
            <person name="Sternberg P.W."/>
            <person name="Aroian R.V."/>
        </authorList>
    </citation>
    <scope>NUCLEOTIDE SEQUENCE</scope>
    <source>
        <strain evidence="3">HY135</strain>
    </source>
</reference>
<feature type="compositionally biased region" description="Polar residues" evidence="1">
    <location>
        <begin position="76"/>
        <end position="87"/>
    </location>
</feature>
<dbReference type="EMBL" id="JARK01001565">
    <property type="protein sequence ID" value="EYB89653.1"/>
    <property type="molecule type" value="Genomic_DNA"/>
</dbReference>
<gene>
    <name evidence="2" type="primary">Acey_s0229.g2916</name>
    <name evidence="2" type="ORF">Y032_0229g2916</name>
</gene>
<sequence>MGSKHVPHTFPHSVPPSARSQLILKLASIVHIYTTMVKTLKILMNRKRVSNYRCGGDKGFGWKSSGDGGLGWPAHNSDQLYSIGSEG</sequence>
<comment type="caution">
    <text evidence="2">The sequence shown here is derived from an EMBL/GenBank/DDBJ whole genome shotgun (WGS) entry which is preliminary data.</text>
</comment>
<evidence type="ECO:0000256" key="1">
    <source>
        <dbReference type="SAM" id="MobiDB-lite"/>
    </source>
</evidence>
<feature type="region of interest" description="Disordered" evidence="1">
    <location>
        <begin position="67"/>
        <end position="87"/>
    </location>
</feature>
<dbReference type="Proteomes" id="UP000024635">
    <property type="component" value="Unassembled WGS sequence"/>
</dbReference>
<evidence type="ECO:0000313" key="2">
    <source>
        <dbReference type="EMBL" id="EYB89653.1"/>
    </source>
</evidence>
<keyword evidence="3" id="KW-1185">Reference proteome</keyword>
<organism evidence="2 3">
    <name type="scientific">Ancylostoma ceylanicum</name>
    <dbReference type="NCBI Taxonomy" id="53326"/>
    <lineage>
        <taxon>Eukaryota</taxon>
        <taxon>Metazoa</taxon>
        <taxon>Ecdysozoa</taxon>
        <taxon>Nematoda</taxon>
        <taxon>Chromadorea</taxon>
        <taxon>Rhabditida</taxon>
        <taxon>Rhabditina</taxon>
        <taxon>Rhabditomorpha</taxon>
        <taxon>Strongyloidea</taxon>
        <taxon>Ancylostomatidae</taxon>
        <taxon>Ancylostomatinae</taxon>
        <taxon>Ancylostoma</taxon>
    </lineage>
</organism>
<proteinExistence type="predicted"/>
<accession>A0A016SG22</accession>
<protein>
    <submittedName>
        <fullName evidence="2">Uncharacterized protein</fullName>
    </submittedName>
</protein>
<name>A0A016SG22_9BILA</name>